<dbReference type="Pfam" id="PF12641">
    <property type="entry name" value="Flavodoxin_3"/>
    <property type="match status" value="1"/>
</dbReference>
<keyword evidence="4" id="KW-1185">Reference proteome</keyword>
<dbReference type="PANTHER" id="PTHR38030">
    <property type="entry name" value="PROTOPORPHYRINOGEN IX DEHYDROGENASE [MENAQUINONE]"/>
    <property type="match status" value="1"/>
</dbReference>
<dbReference type="OrthoDB" id="307208at2"/>
<dbReference type="InterPro" id="IPR001226">
    <property type="entry name" value="Flavodoxin_CS"/>
</dbReference>
<accession>A0A346AX47</accession>
<dbReference type="RefSeq" id="WP_087477114.1">
    <property type="nucleotide sequence ID" value="NZ_CAUWMV010000001.1"/>
</dbReference>
<evidence type="ECO:0000313" key="4">
    <source>
        <dbReference type="Proteomes" id="UP000254337"/>
    </source>
</evidence>
<proteinExistence type="predicted"/>
<gene>
    <name evidence="3" type="ORF">DKB62_02000</name>
</gene>
<sequence length="173" mass="18467">MKTIVLYSTRTGNTKKVAEAIAEALPAGTPCLSVKEAPADIDRCDCVFLGFWVDRGTADKDSQDMLKKLKNKHVAIFATLGADPKSEHAAKSLDNGAAFLPKGVHVAGTFICQGAVDPKLIEMMYKQFPAGHPHGKSPERDALHAEAAKHPDAADLENAKAFAADVMKKLAAE</sequence>
<dbReference type="GO" id="GO:0010181">
    <property type="term" value="F:FMN binding"/>
    <property type="evidence" value="ECO:0007669"/>
    <property type="project" value="InterPro"/>
</dbReference>
<dbReference type="SUPFAM" id="SSF52218">
    <property type="entry name" value="Flavoproteins"/>
    <property type="match status" value="1"/>
</dbReference>
<dbReference type="EMBL" id="CP029462">
    <property type="protein sequence ID" value="AXL20440.1"/>
    <property type="molecule type" value="Genomic_DNA"/>
</dbReference>
<organism evidence="3 4">
    <name type="scientific">Megasphaera stantonii</name>
    <dbReference type="NCBI Taxonomy" id="2144175"/>
    <lineage>
        <taxon>Bacteria</taxon>
        <taxon>Bacillati</taxon>
        <taxon>Bacillota</taxon>
        <taxon>Negativicutes</taxon>
        <taxon>Veillonellales</taxon>
        <taxon>Veillonellaceae</taxon>
        <taxon>Megasphaera</taxon>
    </lineage>
</organism>
<feature type="region of interest" description="Disordered" evidence="1">
    <location>
        <begin position="131"/>
        <end position="150"/>
    </location>
</feature>
<feature type="domain" description="Flavodoxin-like" evidence="2">
    <location>
        <begin position="5"/>
        <end position="163"/>
    </location>
</feature>
<name>A0A346AX47_9FIRM</name>
<evidence type="ECO:0000313" key="3">
    <source>
        <dbReference type="EMBL" id="AXL20440.1"/>
    </source>
</evidence>
<dbReference type="GO" id="GO:0006783">
    <property type="term" value="P:heme biosynthetic process"/>
    <property type="evidence" value="ECO:0007669"/>
    <property type="project" value="TreeGrafter"/>
</dbReference>
<dbReference type="GO" id="GO:0070819">
    <property type="term" value="F:menaquinone-dependent protoporphyrinogen oxidase activity"/>
    <property type="evidence" value="ECO:0007669"/>
    <property type="project" value="TreeGrafter"/>
</dbReference>
<dbReference type="GO" id="GO:0016651">
    <property type="term" value="F:oxidoreductase activity, acting on NAD(P)H"/>
    <property type="evidence" value="ECO:0007669"/>
    <property type="project" value="UniProtKB-ARBA"/>
</dbReference>
<evidence type="ECO:0000259" key="2">
    <source>
        <dbReference type="Pfam" id="PF12641"/>
    </source>
</evidence>
<dbReference type="KEGG" id="meg:DKB62_02000"/>
<dbReference type="PROSITE" id="PS00201">
    <property type="entry name" value="FLAVODOXIN"/>
    <property type="match status" value="1"/>
</dbReference>
<feature type="compositionally biased region" description="Basic and acidic residues" evidence="1">
    <location>
        <begin position="136"/>
        <end position="150"/>
    </location>
</feature>
<dbReference type="InterPro" id="IPR008254">
    <property type="entry name" value="Flavodoxin/NO_synth"/>
</dbReference>
<dbReference type="Gene3D" id="3.40.50.360">
    <property type="match status" value="1"/>
</dbReference>
<dbReference type="AlphaFoldDB" id="A0A346AX47"/>
<dbReference type="InterPro" id="IPR052200">
    <property type="entry name" value="Protoporphyrinogen_IX_DH"/>
</dbReference>
<dbReference type="PANTHER" id="PTHR38030:SF2">
    <property type="entry name" value="PROTOPORPHYRINOGEN IX DEHYDROGENASE [QUINONE]"/>
    <property type="match status" value="1"/>
</dbReference>
<protein>
    <submittedName>
        <fullName evidence="3">Flavodoxin</fullName>
    </submittedName>
</protein>
<dbReference type="GO" id="GO:0009055">
    <property type="term" value="F:electron transfer activity"/>
    <property type="evidence" value="ECO:0007669"/>
    <property type="project" value="InterPro"/>
</dbReference>
<evidence type="ECO:0000256" key="1">
    <source>
        <dbReference type="SAM" id="MobiDB-lite"/>
    </source>
</evidence>
<dbReference type="Proteomes" id="UP000254337">
    <property type="component" value="Chromosome"/>
</dbReference>
<dbReference type="InterPro" id="IPR029039">
    <property type="entry name" value="Flavoprotein-like_sf"/>
</dbReference>
<reference evidence="3 4" key="1">
    <citation type="submission" date="2018-05" db="EMBL/GenBank/DDBJ databases">
        <title>Complete genome sequence of Megasphaera sp. AJH120T, isolated from the ceca of a chicken.</title>
        <authorList>
            <person name="Maki J."/>
            <person name="Looft T."/>
        </authorList>
    </citation>
    <scope>NUCLEOTIDE SEQUENCE [LARGE SCALE GENOMIC DNA]</scope>
    <source>
        <strain evidence="3 4">AJH120</strain>
    </source>
</reference>